<feature type="domain" description="PPM-type phosphatase" evidence="6">
    <location>
        <begin position="10"/>
        <end position="326"/>
    </location>
</feature>
<keyword evidence="3 4" id="KW-0904">Protein phosphatase</keyword>
<accession>A0A6J1WS49</accession>
<name>A0A6J1WS49_GALME</name>
<dbReference type="InterPro" id="IPR000222">
    <property type="entry name" value="PP2C_BS"/>
</dbReference>
<evidence type="ECO:0000256" key="5">
    <source>
        <dbReference type="SAM" id="MobiDB-lite"/>
    </source>
</evidence>
<dbReference type="InterPro" id="IPR015655">
    <property type="entry name" value="PP2C"/>
</dbReference>
<feature type="compositionally biased region" description="Basic and acidic residues" evidence="5">
    <location>
        <begin position="570"/>
        <end position="581"/>
    </location>
</feature>
<dbReference type="SUPFAM" id="SSF81606">
    <property type="entry name" value="PP2C-like"/>
    <property type="match status" value="1"/>
</dbReference>
<keyword evidence="1" id="KW-0479">Metal-binding</keyword>
<dbReference type="CDD" id="cd00143">
    <property type="entry name" value="PP2Cc"/>
    <property type="match status" value="1"/>
</dbReference>
<keyword evidence="7" id="KW-1185">Reference proteome</keyword>
<feature type="compositionally biased region" description="Basic and acidic residues" evidence="5">
    <location>
        <begin position="775"/>
        <end position="798"/>
    </location>
</feature>
<dbReference type="Gene3D" id="3.60.40.10">
    <property type="entry name" value="PPM-type phosphatase domain"/>
    <property type="match status" value="1"/>
</dbReference>
<dbReference type="GO" id="GO:0004722">
    <property type="term" value="F:protein serine/threonine phosphatase activity"/>
    <property type="evidence" value="ECO:0007669"/>
    <property type="project" value="InterPro"/>
</dbReference>
<dbReference type="PANTHER" id="PTHR47992">
    <property type="entry name" value="PROTEIN PHOSPHATASE"/>
    <property type="match status" value="1"/>
</dbReference>
<dbReference type="Pfam" id="PF00481">
    <property type="entry name" value="PP2C"/>
    <property type="match status" value="1"/>
</dbReference>
<feature type="compositionally biased region" description="Pro residues" evidence="5">
    <location>
        <begin position="630"/>
        <end position="642"/>
    </location>
</feature>
<dbReference type="GeneID" id="113515174"/>
<evidence type="ECO:0000256" key="4">
    <source>
        <dbReference type="RuleBase" id="RU003465"/>
    </source>
</evidence>
<reference evidence="8" key="1">
    <citation type="submission" date="2025-08" db="UniProtKB">
        <authorList>
            <consortium name="RefSeq"/>
        </authorList>
    </citation>
    <scope>IDENTIFICATION</scope>
    <source>
        <tissue evidence="8">Whole larvae</tissue>
    </source>
</reference>
<feature type="compositionally biased region" description="Low complexity" evidence="5">
    <location>
        <begin position="683"/>
        <end position="713"/>
    </location>
</feature>
<dbReference type="InterPro" id="IPR036457">
    <property type="entry name" value="PPM-type-like_dom_sf"/>
</dbReference>
<dbReference type="InParanoid" id="A0A6J1WS49"/>
<dbReference type="InterPro" id="IPR001932">
    <property type="entry name" value="PPM-type_phosphatase-like_dom"/>
</dbReference>
<gene>
    <name evidence="8" type="primary">LOC113515174</name>
</gene>
<feature type="compositionally biased region" description="Pro residues" evidence="5">
    <location>
        <begin position="399"/>
        <end position="408"/>
    </location>
</feature>
<evidence type="ECO:0000313" key="7">
    <source>
        <dbReference type="Proteomes" id="UP001652740"/>
    </source>
</evidence>
<evidence type="ECO:0000256" key="2">
    <source>
        <dbReference type="ARBA" id="ARBA00022801"/>
    </source>
</evidence>
<keyword evidence="2 4" id="KW-0378">Hydrolase</keyword>
<evidence type="ECO:0000256" key="3">
    <source>
        <dbReference type="ARBA" id="ARBA00022912"/>
    </source>
</evidence>
<dbReference type="Proteomes" id="UP001652740">
    <property type="component" value="Unplaced"/>
</dbReference>
<proteinExistence type="inferred from homology"/>
<organism evidence="7 8">
    <name type="scientific">Galleria mellonella</name>
    <name type="common">Greater wax moth</name>
    <dbReference type="NCBI Taxonomy" id="7137"/>
    <lineage>
        <taxon>Eukaryota</taxon>
        <taxon>Metazoa</taxon>
        <taxon>Ecdysozoa</taxon>
        <taxon>Arthropoda</taxon>
        <taxon>Hexapoda</taxon>
        <taxon>Insecta</taxon>
        <taxon>Pterygota</taxon>
        <taxon>Neoptera</taxon>
        <taxon>Endopterygota</taxon>
        <taxon>Lepidoptera</taxon>
        <taxon>Glossata</taxon>
        <taxon>Ditrysia</taxon>
        <taxon>Pyraloidea</taxon>
        <taxon>Pyralidae</taxon>
        <taxon>Galleriinae</taxon>
        <taxon>Galleria</taxon>
    </lineage>
</organism>
<sequence length="847" mass="90505">MPASIGVNLRVTGHCSQGGRKYMEDLFSVAYQQTEDERDLEYAFFGIYDGHGGSEAAAFAKEHLMDSIVKQRQFWSDNDEDVLKAIRNGYMLTHLNMWKELEKWPKTVTGLPSTAGTTASVAFIRRGKIYIGHVGDSAIVLGYQKDGSEEWAAKPLTSDHKPESTAEIERIQRCGGKVISKAGVPRVVWNRPRIGHKGPIKKNTPMDEIPFLAVARSLGDLWSYNPQNDEFIVSPDPDVGVLTIDPSKFRCLIFGTDGLWNMISPEGAVNLVQATEKHNEAALVGGNSSQPRDWLNPSKSLVDHALERWSNTRMRADNTSVVTLMLDPPGPPRATVLRSRTSQKPQTSAPAPVPPPAAVAATAPVTAGPEPAEAEARPVPQNGLTIMTRYSDVDRGPDRPPPPPPLPPCATIDGRLSVAPQDDAQRDTADGDDGDVLTTYGNPAESYFMARLLNRSRVVNTLADVYDEIASGHAPDVDDAPEPSPPPPSATLLPEVAGDGGVDPGHAPPDEEPPDDGARAADDSGPVTDDGGIQINEVSSSSPIEAPPRPRGRRPRADLRREIPAAPNDRVLRSHHEETQQRPHTRQTATRARPVGPAPLDRVVILSRRAPPAPPGPAAAAPADTRPPPRRPAPPPAEPAPPVLAEDEARRGARTTRSHGAPATPLAQKITRSISGVARELRAAAAARAGNSARAPGPARRAPAARAAGAARLRAGRSKENLGAATPRARARAAPAPPPPPPRCPSPRPRPRRAGSVDVHSTTPEPRPRPRALRSRNDAAEPARPPREPPAKRPRCDDAAAAAAAAGGGKAARLASERCVRALGKRSSGPWAPALALRNRLRRRLAK</sequence>
<dbReference type="GO" id="GO:0046872">
    <property type="term" value="F:metal ion binding"/>
    <property type="evidence" value="ECO:0007669"/>
    <property type="project" value="UniProtKB-KW"/>
</dbReference>
<feature type="region of interest" description="Disordered" evidence="5">
    <location>
        <begin position="390"/>
        <end position="438"/>
    </location>
</feature>
<evidence type="ECO:0000259" key="6">
    <source>
        <dbReference type="PROSITE" id="PS51746"/>
    </source>
</evidence>
<dbReference type="AlphaFoldDB" id="A0A6J1WS49"/>
<feature type="region of interest" description="Disordered" evidence="5">
    <location>
        <begin position="472"/>
        <end position="815"/>
    </location>
</feature>
<feature type="compositionally biased region" description="Pro residues" evidence="5">
    <location>
        <begin position="735"/>
        <end position="748"/>
    </location>
</feature>
<evidence type="ECO:0000313" key="8">
    <source>
        <dbReference type="RefSeq" id="XP_026755136.2"/>
    </source>
</evidence>
<protein>
    <submittedName>
        <fullName evidence="8">Splicing factor, arginine/serine-rich 19</fullName>
    </submittedName>
</protein>
<feature type="region of interest" description="Disordered" evidence="5">
    <location>
        <begin position="324"/>
        <end position="362"/>
    </location>
</feature>
<dbReference type="PROSITE" id="PS51746">
    <property type="entry name" value="PPM_2"/>
    <property type="match status" value="1"/>
</dbReference>
<evidence type="ECO:0000256" key="1">
    <source>
        <dbReference type="ARBA" id="ARBA00022723"/>
    </source>
</evidence>
<dbReference type="SMART" id="SM00332">
    <property type="entry name" value="PP2Cc"/>
    <property type="match status" value="1"/>
</dbReference>
<feature type="compositionally biased region" description="Low complexity" evidence="5">
    <location>
        <begin position="724"/>
        <end position="734"/>
    </location>
</feature>
<dbReference type="PROSITE" id="PS01032">
    <property type="entry name" value="PPM_1"/>
    <property type="match status" value="1"/>
</dbReference>
<comment type="similarity">
    <text evidence="4">Belongs to the PP2C family.</text>
</comment>
<dbReference type="KEGG" id="gmw:113515174"/>
<dbReference type="RefSeq" id="XP_026755136.2">
    <property type="nucleotide sequence ID" value="XM_026899335.3"/>
</dbReference>